<evidence type="ECO:0000313" key="3">
    <source>
        <dbReference type="Proteomes" id="UP000199698"/>
    </source>
</evidence>
<feature type="coiled-coil region" evidence="1">
    <location>
        <begin position="100"/>
        <end position="211"/>
    </location>
</feature>
<dbReference type="STRING" id="1798183.GA0061080_106715"/>
<dbReference type="EMBL" id="FMBA01000067">
    <property type="protein sequence ID" value="SCC29037.1"/>
    <property type="molecule type" value="Genomic_DNA"/>
</dbReference>
<keyword evidence="3" id="KW-1185">Reference proteome</keyword>
<dbReference type="AlphaFoldDB" id="A0A1C4DCD4"/>
<gene>
    <name evidence="2" type="ORF">GA0061080_106715</name>
</gene>
<accession>A0A1C4DCD4</accession>
<evidence type="ECO:0000256" key="1">
    <source>
        <dbReference type="SAM" id="Coils"/>
    </source>
</evidence>
<organism evidence="2 3">
    <name type="scientific">Gilliamella intestini</name>
    <dbReference type="NCBI Taxonomy" id="1798183"/>
    <lineage>
        <taxon>Bacteria</taxon>
        <taxon>Pseudomonadati</taxon>
        <taxon>Pseudomonadota</taxon>
        <taxon>Gammaproteobacteria</taxon>
        <taxon>Orbales</taxon>
        <taxon>Orbaceae</taxon>
        <taxon>Gilliamella</taxon>
    </lineage>
</organism>
<protein>
    <submittedName>
        <fullName evidence="2">Uncharacterized protein</fullName>
    </submittedName>
</protein>
<dbReference type="RefSeq" id="WP_091125784.1">
    <property type="nucleotide sequence ID" value="NZ_FMBA01000067.1"/>
</dbReference>
<sequence length="238" mass="26992">MAEYGVKVNSSNFIEISSGQQKFLVLTTARDPMIGDILIIKDRNDPGNSVEAIITSFDIEANGIENGFIVVSIDINSKDQSAVVKQSQTDEKIILLNKKLSELTKKYNASCNNYNELDNEKTKINELLKKEIKKSDGMQEEISSLKTEISKQKNELARNHNTIKDLQSEVKKQKDSLEWYQVRNDELANLNASLNQEIHSIKNKNDIMNKATEHVVPDSYIKLRSLTKNLLSYIDSNL</sequence>
<keyword evidence="1" id="KW-0175">Coiled coil</keyword>
<name>A0A1C4DCD4_9GAMM</name>
<dbReference type="Proteomes" id="UP000199698">
    <property type="component" value="Unassembled WGS sequence"/>
</dbReference>
<proteinExistence type="predicted"/>
<evidence type="ECO:0000313" key="2">
    <source>
        <dbReference type="EMBL" id="SCC29037.1"/>
    </source>
</evidence>
<reference evidence="3" key="1">
    <citation type="submission" date="2016-08" db="EMBL/GenBank/DDBJ databases">
        <authorList>
            <person name="Varghese N."/>
            <person name="Submissions Spin"/>
        </authorList>
    </citation>
    <scope>NUCLEOTIDE SEQUENCE [LARGE SCALE GENOMIC DNA]</scope>
    <source>
        <strain evidence="3">R-53144</strain>
    </source>
</reference>